<keyword evidence="11" id="KW-1133">Transmembrane helix</keyword>
<evidence type="ECO:0000256" key="4">
    <source>
        <dbReference type="ARBA" id="ARBA00006492"/>
    </source>
</evidence>
<organism evidence="22">
    <name type="scientific">Megafenestra aurita</name>
    <dbReference type="NCBI Taxonomy" id="2291010"/>
    <lineage>
        <taxon>Eukaryota</taxon>
        <taxon>Metazoa</taxon>
        <taxon>Ecdysozoa</taxon>
        <taxon>Arthropoda</taxon>
        <taxon>Crustacea</taxon>
        <taxon>Branchiopoda</taxon>
        <taxon>Diplostraca</taxon>
        <taxon>Cladocera</taxon>
        <taxon>Anomopoda</taxon>
        <taxon>Daphniidae</taxon>
        <taxon>Megafenestra</taxon>
    </lineage>
</organism>
<evidence type="ECO:0000256" key="21">
    <source>
        <dbReference type="SAM" id="Coils"/>
    </source>
</evidence>
<comment type="pathway">
    <text evidence="3 20">Protein modification; protein glycosylation.</text>
</comment>
<dbReference type="GO" id="GO:0003827">
    <property type="term" value="F:alpha-1,3-mannosylglycoprotein 2-beta-N-acetylglucosaminyltransferase activity"/>
    <property type="evidence" value="ECO:0007669"/>
    <property type="project" value="UniProtKB-UniRule"/>
</dbReference>
<evidence type="ECO:0000256" key="1">
    <source>
        <dbReference type="ARBA" id="ARBA00004323"/>
    </source>
</evidence>
<dbReference type="SUPFAM" id="SSF53448">
    <property type="entry name" value="Nucleotide-diphospho-sugar transferases"/>
    <property type="match status" value="1"/>
</dbReference>
<keyword evidence="21" id="KW-0175">Coiled coil</keyword>
<evidence type="ECO:0000256" key="12">
    <source>
        <dbReference type="ARBA" id="ARBA00023034"/>
    </source>
</evidence>
<evidence type="ECO:0000256" key="17">
    <source>
        <dbReference type="ARBA" id="ARBA00038949"/>
    </source>
</evidence>
<dbReference type="FunFam" id="3.90.550.10:FF:000055">
    <property type="entry name" value="Alpha-1,3-mannosyl-glycoprotein 2-beta-N-acetylglucosaminyltransferase"/>
    <property type="match status" value="1"/>
</dbReference>
<evidence type="ECO:0000256" key="15">
    <source>
        <dbReference type="ARBA" id="ARBA00023211"/>
    </source>
</evidence>
<evidence type="ECO:0000256" key="3">
    <source>
        <dbReference type="ARBA" id="ARBA00004922"/>
    </source>
</evidence>
<dbReference type="AlphaFoldDB" id="A0A4Y7NGR6"/>
<keyword evidence="14" id="KW-1015">Disulfide bond</keyword>
<gene>
    <name evidence="22" type="primary">EOG090X06K9</name>
</gene>
<comment type="subcellular location">
    <subcellularLocation>
        <location evidence="2">Cytoplasm</location>
        <location evidence="2">Perinuclear region</location>
    </subcellularLocation>
    <subcellularLocation>
        <location evidence="1 20">Golgi apparatus membrane</location>
        <topology evidence="1 20">Single-pass type II membrane protein</topology>
    </subcellularLocation>
</comment>
<keyword evidence="6 20" id="KW-0328">Glycosyltransferase</keyword>
<keyword evidence="15 20" id="KW-0464">Manganese</keyword>
<dbReference type="GO" id="GO:0048471">
    <property type="term" value="C:perinuclear region of cytoplasm"/>
    <property type="evidence" value="ECO:0007669"/>
    <property type="project" value="UniProtKB-SubCell"/>
</dbReference>
<keyword evidence="5" id="KW-0963">Cytoplasm</keyword>
<protein>
    <recommendedName>
        <fullName evidence="17 20">Alpha-1,3-mannosyl-glycoprotein 2-beta-N-acetylglucosaminyltransferase</fullName>
        <shortName evidence="20">GNT-I</shortName>
        <shortName evidence="20">GlcNAc-T I</shortName>
        <ecNumber evidence="17 20">2.4.1.101</ecNumber>
    </recommendedName>
    <alternativeName>
        <fullName evidence="18 20">N-glycosyl-oligosaccharide-glycoprotein N-acetylglucosaminyltransferase I</fullName>
    </alternativeName>
</protein>
<dbReference type="Pfam" id="PF03071">
    <property type="entry name" value="GNT-I"/>
    <property type="match status" value="1"/>
</dbReference>
<evidence type="ECO:0000256" key="18">
    <source>
        <dbReference type="ARBA" id="ARBA00041712"/>
    </source>
</evidence>
<evidence type="ECO:0000256" key="10">
    <source>
        <dbReference type="ARBA" id="ARBA00022968"/>
    </source>
</evidence>
<dbReference type="UniPathway" id="UPA00378"/>
<evidence type="ECO:0000313" key="22">
    <source>
        <dbReference type="EMBL" id="SVE92400.1"/>
    </source>
</evidence>
<dbReference type="GO" id="GO:0000139">
    <property type="term" value="C:Golgi membrane"/>
    <property type="evidence" value="ECO:0007669"/>
    <property type="project" value="UniProtKB-SubCell"/>
</dbReference>
<dbReference type="FunFam" id="3.10.180.20:FF:000001">
    <property type="entry name" value="alpha-1,3-mannosyl-glycoprotein 2-beta-N-acetylglucosaminyltransferase"/>
    <property type="match status" value="1"/>
</dbReference>
<evidence type="ECO:0000256" key="19">
    <source>
        <dbReference type="ARBA" id="ARBA00049421"/>
    </source>
</evidence>
<dbReference type="CDD" id="cd02514">
    <property type="entry name" value="GT13_GLCNAC-TI"/>
    <property type="match status" value="1"/>
</dbReference>
<keyword evidence="10 20" id="KW-0735">Signal-anchor</keyword>
<sequence length="459" mass="53135">MKYKRLGLIVAFCFVSWLVLAFVIFSENSLKIEGDESKKGLLLKHIQKLEMQISQQEDTYKALAMKLNELKQQANRNTGHAHLKEVLQTLELRTNSITNHKSNPLVIKKTSREQSVVLPVLVFSCNRPDIRRSLDGLLKYRPDAKKFPIIVSQDCAHSATSEVIQSYGTQLTYIQQPDQSEPIVPPGEFKFRGYFKISRHYLWGLSQVFRTFNHTAVIIVEDDLDVAPDFFSYFSSTYKLLIDDPTLWCVSAWNDNGKASLVDIKEGNQLLYRSDFFPGLGWMITKKLWDELEAKWPRSYWDDWMRRPEQRKDRACIRPEISRTRTFGKIGVSNGLFFDKHLKYIKLNEIPVDFSKHNLSRLMQSTYDLDYVRHVYSLPVVSAPDVRTNTNLPFDGPVRIAYHTKDAFKSAAKLLGLMDDFKSGVPRTGYRGIVSLFYNGRRVYLAPNSNWKGYDLTWS</sequence>
<evidence type="ECO:0000256" key="13">
    <source>
        <dbReference type="ARBA" id="ARBA00023136"/>
    </source>
</evidence>
<dbReference type="GO" id="GO:0030145">
    <property type="term" value="F:manganese ion binding"/>
    <property type="evidence" value="ECO:0007669"/>
    <property type="project" value="UniProtKB-UniRule"/>
</dbReference>
<dbReference type="PANTHER" id="PTHR10468">
    <property type="entry name" value="PROTEIN O-LINKED-MANNOSE BETA-1,2-N-ACETYLGLUCOSAMINYLTRANSFERASE 1/ALPHA-1,3-MANNOSYL-GLYCOPROTEIN 2-BETA-N-ACETYLGLUCOSAMINYLTRANSFERASE"/>
    <property type="match status" value="1"/>
</dbReference>
<comment type="similarity">
    <text evidence="4 20">Belongs to the glycosyltransferase 13 family.</text>
</comment>
<evidence type="ECO:0000256" key="14">
    <source>
        <dbReference type="ARBA" id="ARBA00023157"/>
    </source>
</evidence>
<dbReference type="Gene3D" id="3.90.550.10">
    <property type="entry name" value="Spore Coat Polysaccharide Biosynthesis Protein SpsA, Chain A"/>
    <property type="match status" value="1"/>
</dbReference>
<evidence type="ECO:0000256" key="5">
    <source>
        <dbReference type="ARBA" id="ARBA00022490"/>
    </source>
</evidence>
<dbReference type="InterPro" id="IPR052261">
    <property type="entry name" value="Glycosyltransferase_13"/>
</dbReference>
<dbReference type="EMBL" id="LR022781">
    <property type="protein sequence ID" value="SVE92400.1"/>
    <property type="molecule type" value="mRNA"/>
</dbReference>
<accession>A0A4Y7NGR6</accession>
<feature type="coiled-coil region" evidence="21">
    <location>
        <begin position="46"/>
        <end position="73"/>
    </location>
</feature>
<evidence type="ECO:0000256" key="6">
    <source>
        <dbReference type="ARBA" id="ARBA00022676"/>
    </source>
</evidence>
<dbReference type="GO" id="GO:0006487">
    <property type="term" value="P:protein N-linked glycosylation"/>
    <property type="evidence" value="ECO:0007669"/>
    <property type="project" value="TreeGrafter"/>
</dbReference>
<comment type="function">
    <text evidence="16 20">Initiates complex N-linked carbohydrate formation. Essential for the conversion of high-mannose to hybrid and complex N-glycans.</text>
</comment>
<keyword evidence="9 20" id="KW-0479">Metal-binding</keyword>
<evidence type="ECO:0000256" key="2">
    <source>
        <dbReference type="ARBA" id="ARBA00004556"/>
    </source>
</evidence>
<evidence type="ECO:0000256" key="11">
    <source>
        <dbReference type="ARBA" id="ARBA00022989"/>
    </source>
</evidence>
<dbReference type="InterPro" id="IPR029044">
    <property type="entry name" value="Nucleotide-diphossugar_trans"/>
</dbReference>
<reference evidence="22" key="1">
    <citation type="submission" date="2018-08" db="EMBL/GenBank/DDBJ databases">
        <authorList>
            <person name="Cornetti L."/>
        </authorList>
    </citation>
    <scope>NUCLEOTIDE SEQUENCE</scope>
    <source>
        <strain evidence="22">CH-H-2</strain>
    </source>
</reference>
<keyword evidence="12 20" id="KW-0333">Golgi apparatus</keyword>
<keyword evidence="13" id="KW-0472">Membrane</keyword>
<dbReference type="EC" id="2.4.1.101" evidence="17 20"/>
<keyword evidence="8" id="KW-0812">Transmembrane</keyword>
<name>A0A4Y7NGR6_9CRUS</name>
<keyword evidence="7" id="KW-0808">Transferase</keyword>
<evidence type="ECO:0000256" key="20">
    <source>
        <dbReference type="RuleBase" id="RU368119"/>
    </source>
</evidence>
<comment type="cofactor">
    <cofactor evidence="20">
        <name>Mn(2+)</name>
        <dbReference type="ChEBI" id="CHEBI:29035"/>
    </cofactor>
    <text evidence="20">The cofactor is mostly bound to the substrate.</text>
</comment>
<evidence type="ECO:0000256" key="9">
    <source>
        <dbReference type="ARBA" id="ARBA00022723"/>
    </source>
</evidence>
<evidence type="ECO:0000256" key="8">
    <source>
        <dbReference type="ARBA" id="ARBA00022692"/>
    </source>
</evidence>
<dbReference type="InterPro" id="IPR004139">
    <property type="entry name" value="Glyco_trans_13"/>
</dbReference>
<evidence type="ECO:0000256" key="16">
    <source>
        <dbReference type="ARBA" id="ARBA00037706"/>
    </source>
</evidence>
<dbReference type="Gene3D" id="3.10.180.20">
    <property type="entry name" value="N-Acetylglucosaminyltransferase I, Domain 2"/>
    <property type="match status" value="1"/>
</dbReference>
<comment type="catalytic activity">
    <reaction evidence="19 20">
        <text>N(4)-(alpha-D-Man-(1-&gt;3)-[alpha-D-Man-(1-&gt;3)-[alpha-D-Man-(1-&gt;6)]-alpha-D-Man-(1-&gt;6)]-beta-D-Man-(1-&gt;4)-beta-D-GlcNAc-(1-&gt;4)-beta-D-GlcNAc)-L-asparaginyl-[protein] (N-glucan mannose isomer 5A1,2) + UDP-N-acetyl-alpha-D-glucosamine = N(4)-{beta-D-GlcNAc-(1-&gt;2)-alpha-D-Man-(1-&gt;3)-[alpha-D-Man-(1-&gt;3)-[alpha-D-Man-(1-&gt;6)]-alpha-D-Man-(1-&gt;6)]-beta-D-Man-(1-&gt;4)-beta-D-GlcNAc-(1-&gt;4)-beta-D-GlcNAc}-L-asparaginyl-[protein] + UDP + H(+)</text>
        <dbReference type="Rhea" id="RHEA:11456"/>
        <dbReference type="Rhea" id="RHEA-COMP:14367"/>
        <dbReference type="Rhea" id="RHEA-COMP:14368"/>
        <dbReference type="ChEBI" id="CHEBI:15378"/>
        <dbReference type="ChEBI" id="CHEBI:57705"/>
        <dbReference type="ChEBI" id="CHEBI:58223"/>
        <dbReference type="ChEBI" id="CHEBI:59087"/>
        <dbReference type="ChEBI" id="CHEBI:60625"/>
        <dbReference type="EC" id="2.4.1.101"/>
    </reaction>
</comment>
<proteinExistence type="evidence at transcript level"/>
<dbReference type="PANTHER" id="PTHR10468:SF0">
    <property type="entry name" value="ALPHA-1,3-MANNOSYL-GLYCOPROTEIN 2-BETA-N-ACETYLGLUCOSAMINYLTRANSFERASE"/>
    <property type="match status" value="1"/>
</dbReference>
<evidence type="ECO:0000256" key="7">
    <source>
        <dbReference type="ARBA" id="ARBA00022679"/>
    </source>
</evidence>